<keyword evidence="2" id="KW-1185">Reference proteome</keyword>
<dbReference type="EMBL" id="JACBYV010000001">
    <property type="protein sequence ID" value="NYH72318.1"/>
    <property type="molecule type" value="Genomic_DNA"/>
</dbReference>
<protein>
    <submittedName>
        <fullName evidence="1">Uncharacterized protein</fullName>
    </submittedName>
</protein>
<accession>A0A7Y9XJ26</accession>
<evidence type="ECO:0000313" key="1">
    <source>
        <dbReference type="EMBL" id="NYH72318.1"/>
    </source>
</evidence>
<evidence type="ECO:0000313" key="2">
    <source>
        <dbReference type="Proteomes" id="UP000578688"/>
    </source>
</evidence>
<name>A0A7Y9XJ26_9GAMM</name>
<gene>
    <name evidence="1" type="ORF">FHR27_000928</name>
</gene>
<proteinExistence type="predicted"/>
<sequence>MDNIMQREYTYPTLGETVKYLFDATGITGDKDLPAVTNSSLHDKNAKTIYKQLNRLAEESGSLQPQLDALLDLYIEELRVYVTCPVMRLQIAELLSDLYGPYRETLKQYCTFATKSETVRYLLTSYAVRSSVSSWQVQALATSAANNQQPRPTQAFWFLPHEEDGLLVSPLHNALQWVYEISGVSQAQFHKPSGVSDPCGQLARNLDTSRKWRVLGKSKPPTLPALYRNVTHSFDALELAGKPVVPELRLAIITSLAVARIASYIAYSIEAEYGREFLLSTCEQIKLYNGWISPHLEVARQEGERLTETYPIAQLDLGQARAHYALEVFRDYMSKCSEANVFIQGHRASDGTYNPLSIELVENQLGAFAARMDQDITNRWVLDKPAGFDELMAEASAMRKAGSTTLADVDAFEQRMTKADLAKRAPWMFHWLRAVVLYRADEFDAAVEHYTAAFQLGRYSAGDYQYRLMNQYLEVMAKTNRWLPFKQGAFWAYYLGLEVRHLRDSEPTDENIRFAYTMLGMPNLKYFQV</sequence>
<reference evidence="1 2" key="1">
    <citation type="submission" date="2020-07" db="EMBL/GenBank/DDBJ databases">
        <title>Genomic analyses of the natural microbiome of Caenorhabditis elegans.</title>
        <authorList>
            <person name="Samuel B."/>
        </authorList>
    </citation>
    <scope>NUCLEOTIDE SEQUENCE [LARGE SCALE GENOMIC DNA]</scope>
    <source>
        <strain evidence="1 2">BIGb0408</strain>
    </source>
</reference>
<comment type="caution">
    <text evidence="1">The sequence shown here is derived from an EMBL/GenBank/DDBJ whole genome shotgun (WGS) entry which is preliminary data.</text>
</comment>
<dbReference type="Proteomes" id="UP000578688">
    <property type="component" value="Unassembled WGS sequence"/>
</dbReference>
<dbReference type="RefSeq" id="WP_179537940.1">
    <property type="nucleotide sequence ID" value="NZ_JACBYV010000001.1"/>
</dbReference>
<organism evidence="1 2">
    <name type="scientific">Phytopseudomonas flavescens</name>
    <dbReference type="NCBI Taxonomy" id="29435"/>
    <lineage>
        <taxon>Bacteria</taxon>
        <taxon>Pseudomonadati</taxon>
        <taxon>Pseudomonadota</taxon>
        <taxon>Gammaproteobacteria</taxon>
        <taxon>Pseudomonadales</taxon>
        <taxon>Pseudomonadaceae</taxon>
        <taxon>Phytopseudomonas</taxon>
    </lineage>
</organism>
<dbReference type="AlphaFoldDB" id="A0A7Y9XJ26"/>